<name>A0ABS1J8Z6_9BACL</name>
<sequence>MNGHSFIEVRTIAQKKNNEKYEAILNAAVKVIGQAGYHNAPISKIAREAGVADGTVYLYFKNKEDILISILRETIGTIVDRLGEELQGLEDPVACLKRLVTVYFETLGTNPDLAMFTQVHLRQSNAEMRKQIGDIIKPYYTIIDEVIAKGIEAGVFTERLDARITRRMIFGTMDETITAWILTGAKYDLLSLIPQVCELMIGGLAGQIHSHK</sequence>
<dbReference type="InterPro" id="IPR013570">
    <property type="entry name" value="Tscrpt_reg_YsiA_C"/>
</dbReference>
<dbReference type="SUPFAM" id="SSF46689">
    <property type="entry name" value="Homeodomain-like"/>
    <property type="match status" value="1"/>
</dbReference>
<dbReference type="Gene3D" id="1.10.10.60">
    <property type="entry name" value="Homeodomain-like"/>
    <property type="match status" value="1"/>
</dbReference>
<evidence type="ECO:0000259" key="3">
    <source>
        <dbReference type="PROSITE" id="PS50977"/>
    </source>
</evidence>
<evidence type="ECO:0000256" key="1">
    <source>
        <dbReference type="ARBA" id="ARBA00023125"/>
    </source>
</evidence>
<dbReference type="InterPro" id="IPR009057">
    <property type="entry name" value="Homeodomain-like_sf"/>
</dbReference>
<reference evidence="4 5" key="1">
    <citation type="submission" date="2021-01" db="EMBL/GenBank/DDBJ databases">
        <title>Tumebacillus sp. strain ITR2 16S ribosomal RNA gene Genome sequencing and assembly.</title>
        <authorList>
            <person name="Kang M."/>
        </authorList>
    </citation>
    <scope>NUCLEOTIDE SEQUENCE [LARGE SCALE GENOMIC DNA]</scope>
    <source>
        <strain evidence="4 5">ITR2</strain>
    </source>
</reference>
<comment type="caution">
    <text evidence="4">The sequence shown here is derived from an EMBL/GenBank/DDBJ whole genome shotgun (WGS) entry which is preliminary data.</text>
</comment>
<dbReference type="PRINTS" id="PR00455">
    <property type="entry name" value="HTHTETR"/>
</dbReference>
<gene>
    <name evidence="4" type="ORF">JJB07_08755</name>
</gene>
<evidence type="ECO:0000313" key="4">
    <source>
        <dbReference type="EMBL" id="MBL0386741.1"/>
    </source>
</evidence>
<keyword evidence="1 2" id="KW-0238">DNA-binding</keyword>
<dbReference type="Proteomes" id="UP000602284">
    <property type="component" value="Unassembled WGS sequence"/>
</dbReference>
<dbReference type="InterPro" id="IPR036271">
    <property type="entry name" value="Tet_transcr_reg_TetR-rel_C_sf"/>
</dbReference>
<dbReference type="EMBL" id="JAEQNB010000002">
    <property type="protein sequence ID" value="MBL0386741.1"/>
    <property type="molecule type" value="Genomic_DNA"/>
</dbReference>
<dbReference type="PANTHER" id="PTHR30055:SF195">
    <property type="entry name" value="FATTY ACID METABOLISM REGULATOR PROTEIN"/>
    <property type="match status" value="1"/>
</dbReference>
<evidence type="ECO:0000313" key="5">
    <source>
        <dbReference type="Proteomes" id="UP000602284"/>
    </source>
</evidence>
<dbReference type="PANTHER" id="PTHR30055">
    <property type="entry name" value="HTH-TYPE TRANSCRIPTIONAL REGULATOR RUTR"/>
    <property type="match status" value="1"/>
</dbReference>
<feature type="DNA-binding region" description="H-T-H motif" evidence="2">
    <location>
        <begin position="41"/>
        <end position="60"/>
    </location>
</feature>
<proteinExistence type="predicted"/>
<keyword evidence="5" id="KW-1185">Reference proteome</keyword>
<protein>
    <submittedName>
        <fullName evidence="4">TetR/AcrR family transcriptional regulator</fullName>
    </submittedName>
</protein>
<evidence type="ECO:0000256" key="2">
    <source>
        <dbReference type="PROSITE-ProRule" id="PRU00335"/>
    </source>
</evidence>
<dbReference type="InterPro" id="IPR001647">
    <property type="entry name" value="HTH_TetR"/>
</dbReference>
<dbReference type="PROSITE" id="PS50977">
    <property type="entry name" value="HTH_TETR_2"/>
    <property type="match status" value="1"/>
</dbReference>
<dbReference type="Pfam" id="PF00440">
    <property type="entry name" value="TetR_N"/>
    <property type="match status" value="1"/>
</dbReference>
<dbReference type="InterPro" id="IPR050109">
    <property type="entry name" value="HTH-type_TetR-like_transc_reg"/>
</dbReference>
<organism evidence="4 5">
    <name type="scientific">Tumebacillus amylolyticus</name>
    <dbReference type="NCBI Taxonomy" id="2801339"/>
    <lineage>
        <taxon>Bacteria</taxon>
        <taxon>Bacillati</taxon>
        <taxon>Bacillota</taxon>
        <taxon>Bacilli</taxon>
        <taxon>Bacillales</taxon>
        <taxon>Alicyclobacillaceae</taxon>
        <taxon>Tumebacillus</taxon>
    </lineage>
</organism>
<dbReference type="SUPFAM" id="SSF48498">
    <property type="entry name" value="Tetracyclin repressor-like, C-terminal domain"/>
    <property type="match status" value="1"/>
</dbReference>
<accession>A0ABS1J8Z6</accession>
<dbReference type="Pfam" id="PF08359">
    <property type="entry name" value="TetR_C_4"/>
    <property type="match status" value="1"/>
</dbReference>
<dbReference type="Gene3D" id="1.10.357.10">
    <property type="entry name" value="Tetracycline Repressor, domain 2"/>
    <property type="match status" value="1"/>
</dbReference>
<feature type="domain" description="HTH tetR-type" evidence="3">
    <location>
        <begin position="18"/>
        <end position="78"/>
    </location>
</feature>